<dbReference type="GO" id="GO:0071555">
    <property type="term" value="P:cell wall organization"/>
    <property type="evidence" value="ECO:0007669"/>
    <property type="project" value="UniProtKB-UniRule"/>
</dbReference>
<protein>
    <recommendedName>
        <fullName evidence="10">Probable lipid II flippase MurJ</fullName>
    </recommendedName>
</protein>
<dbReference type="InterPro" id="IPR004268">
    <property type="entry name" value="MurJ"/>
</dbReference>
<keyword evidence="10" id="KW-0997">Cell inner membrane</keyword>
<evidence type="ECO:0000256" key="2">
    <source>
        <dbReference type="ARBA" id="ARBA00022475"/>
    </source>
</evidence>
<keyword evidence="13" id="KW-1185">Reference proteome</keyword>
<dbReference type="Proteomes" id="UP000004956">
    <property type="component" value="Unassembled WGS sequence"/>
</dbReference>
<evidence type="ECO:0000256" key="10">
    <source>
        <dbReference type="HAMAP-Rule" id="MF_02078"/>
    </source>
</evidence>
<evidence type="ECO:0000256" key="11">
    <source>
        <dbReference type="PIRNR" id="PIRNR002869"/>
    </source>
</evidence>
<dbReference type="UniPathway" id="UPA00219"/>
<evidence type="ECO:0000256" key="6">
    <source>
        <dbReference type="ARBA" id="ARBA00022989"/>
    </source>
</evidence>
<feature type="transmembrane region" description="Helical" evidence="10">
    <location>
        <begin position="232"/>
        <end position="257"/>
    </location>
</feature>
<evidence type="ECO:0000256" key="3">
    <source>
        <dbReference type="ARBA" id="ARBA00022692"/>
    </source>
</evidence>
<reference evidence="12 13" key="1">
    <citation type="submission" date="2011-11" db="EMBL/GenBank/DDBJ databases">
        <authorList>
            <person name="Weinstock G."/>
            <person name="Sodergren E."/>
            <person name="Clifton S."/>
            <person name="Fulton L."/>
            <person name="Fulton B."/>
            <person name="Courtney L."/>
            <person name="Fronick C."/>
            <person name="Harrison M."/>
            <person name="Strong C."/>
            <person name="Farmer C."/>
            <person name="Delahaunty K."/>
            <person name="Markovic C."/>
            <person name="Hall O."/>
            <person name="Minx P."/>
            <person name="Tomlinson C."/>
            <person name="Mitreva M."/>
            <person name="Hou S."/>
            <person name="Chen J."/>
            <person name="Wollam A."/>
            <person name="Pepin K.H."/>
            <person name="Johnson M."/>
            <person name="Bhonagiri V."/>
            <person name="Zhang X."/>
            <person name="Suruliraj S."/>
            <person name="Warren W."/>
            <person name="Chinwalla A."/>
            <person name="Mardis E.R."/>
            <person name="Wilson R.K."/>
        </authorList>
    </citation>
    <scope>NUCLEOTIDE SEQUENCE [LARGE SCALE GENOMIC DNA]</scope>
    <source>
        <strain evidence="12 13">YIT 11816</strain>
    </source>
</reference>
<evidence type="ECO:0000256" key="7">
    <source>
        <dbReference type="ARBA" id="ARBA00023136"/>
    </source>
</evidence>
<comment type="pathway">
    <text evidence="10">Cell wall biogenesis; peptidoglycan biosynthesis.</text>
</comment>
<feature type="transmembrane region" description="Helical" evidence="10">
    <location>
        <begin position="316"/>
        <end position="340"/>
    </location>
</feature>
<sequence>MSLLKSAATVSGLTLVSRITGVIRDMLIARYFGAGAETDAFYVAFRLPNMLRRLFAEGAFQQAFVPMLSDVRETSSRERSKAFVDHVFTVLAAAVLLASVLGVLLSPLLVWAIASGMREDPAAYTLAVGLTRVMFPYIAFMSLVALAASVLNTLKHFAVPAFTPVLLNLSFIAATLFLAPTLEEPIWALAAGVMAGGVLQLMVQVIALRRLSVKLRPRGWRESIGDEAVRRVLKLMVPALFGVGVAQLSILINTNIASWLGAGAVTWLNYADRLMEFPTALLGVALGTVMLPGLSAAHAKGDAERYNALLDHGLRLVLLVGVPASIGLWLTADALVAFLFQGRSFTAADVSQTALAVTGYAVGLIGLIALKIIAPAFYARKDIRTPVRAAFASLVVVQLVNLVSVPLFAHAGLALSVGIGSCVNALTLLTLLMRRGIYKPLTGWGVFGLRTGAATALMAAGLWSAQRGVVWTDLVWTWRAAGALGIVAGAAVIYFGVLFVTGWRLSDLRPKR</sequence>
<dbReference type="GO" id="GO:0034204">
    <property type="term" value="P:lipid translocation"/>
    <property type="evidence" value="ECO:0007669"/>
    <property type="project" value="TreeGrafter"/>
</dbReference>
<dbReference type="GO" id="GO:0015648">
    <property type="term" value="F:lipid-linked peptidoglycan transporter activity"/>
    <property type="evidence" value="ECO:0007669"/>
    <property type="project" value="UniProtKB-UniRule"/>
</dbReference>
<keyword evidence="4 10" id="KW-0133">Cell shape</keyword>
<dbReference type="NCBIfam" id="TIGR01695">
    <property type="entry name" value="murJ_mviN"/>
    <property type="match status" value="1"/>
</dbReference>
<feature type="transmembrane region" description="Helical" evidence="10">
    <location>
        <begin position="134"/>
        <end position="154"/>
    </location>
</feature>
<feature type="transmembrane region" description="Helical" evidence="10">
    <location>
        <begin position="483"/>
        <end position="503"/>
    </location>
</feature>
<dbReference type="GO" id="GO:0009252">
    <property type="term" value="P:peptidoglycan biosynthetic process"/>
    <property type="evidence" value="ECO:0007669"/>
    <property type="project" value="UniProtKB-UniRule"/>
</dbReference>
<feature type="transmembrane region" description="Helical" evidence="10">
    <location>
        <begin position="87"/>
        <end position="114"/>
    </location>
</feature>
<feature type="transmembrane region" description="Helical" evidence="10">
    <location>
        <begin position="444"/>
        <end position="463"/>
    </location>
</feature>
<dbReference type="OrthoDB" id="9816572at2"/>
<comment type="function">
    <text evidence="8 10 11">Involved in peptidoglycan biosynthesis. Transports lipid-linked peptidoglycan precursors from the inner to the outer leaflet of the cytoplasmic membrane.</text>
</comment>
<evidence type="ECO:0000256" key="8">
    <source>
        <dbReference type="ARBA" id="ARBA00060041"/>
    </source>
</evidence>
<keyword evidence="6 10" id="KW-1133">Transmembrane helix</keyword>
<feature type="transmembrane region" description="Helical" evidence="10">
    <location>
        <begin position="186"/>
        <end position="211"/>
    </location>
</feature>
<dbReference type="HAMAP" id="MF_02078">
    <property type="entry name" value="MurJ_MviN"/>
    <property type="match status" value="1"/>
</dbReference>
<dbReference type="PRINTS" id="PR01806">
    <property type="entry name" value="VIRFACTRMVIN"/>
</dbReference>
<comment type="subcellular location">
    <subcellularLocation>
        <location evidence="10">Cell inner membrane</location>
        <topology evidence="10">Multi-pass membrane protein</topology>
    </subcellularLocation>
    <subcellularLocation>
        <location evidence="1">Cell membrane</location>
        <topology evidence="1">Multi-pass membrane protein</topology>
    </subcellularLocation>
</comment>
<organism evidence="12 13">
    <name type="scientific">Sutterella parvirubra YIT 11816</name>
    <dbReference type="NCBI Taxonomy" id="762967"/>
    <lineage>
        <taxon>Bacteria</taxon>
        <taxon>Pseudomonadati</taxon>
        <taxon>Pseudomonadota</taxon>
        <taxon>Betaproteobacteria</taxon>
        <taxon>Burkholderiales</taxon>
        <taxon>Sutterellaceae</taxon>
        <taxon>Sutterella</taxon>
    </lineage>
</organism>
<name>H3KHS6_9BURK</name>
<dbReference type="PIRSF" id="PIRSF002869">
    <property type="entry name" value="MviN"/>
    <property type="match status" value="1"/>
</dbReference>
<dbReference type="AlphaFoldDB" id="H3KHS6"/>
<dbReference type="PANTHER" id="PTHR47019">
    <property type="entry name" value="LIPID II FLIPPASE MURJ"/>
    <property type="match status" value="1"/>
</dbReference>
<keyword evidence="7 10" id="KW-0472">Membrane</keyword>
<keyword evidence="3 10" id="KW-0812">Transmembrane</keyword>
<evidence type="ECO:0000256" key="5">
    <source>
        <dbReference type="ARBA" id="ARBA00022984"/>
    </source>
</evidence>
<feature type="transmembrane region" description="Helical" evidence="10">
    <location>
        <begin position="277"/>
        <end position="295"/>
    </location>
</feature>
<dbReference type="CDD" id="cd13123">
    <property type="entry name" value="MATE_MurJ_like"/>
    <property type="match status" value="1"/>
</dbReference>
<evidence type="ECO:0000256" key="9">
    <source>
        <dbReference type="ARBA" id="ARBA00061532"/>
    </source>
</evidence>
<dbReference type="PANTHER" id="PTHR47019:SF1">
    <property type="entry name" value="LIPID II FLIPPASE MURJ"/>
    <property type="match status" value="1"/>
</dbReference>
<dbReference type="EMBL" id="AFBQ01000350">
    <property type="protein sequence ID" value="EHY30337.1"/>
    <property type="molecule type" value="Genomic_DNA"/>
</dbReference>
<evidence type="ECO:0000313" key="12">
    <source>
        <dbReference type="EMBL" id="EHY30337.1"/>
    </source>
</evidence>
<evidence type="ECO:0000256" key="1">
    <source>
        <dbReference type="ARBA" id="ARBA00004651"/>
    </source>
</evidence>
<dbReference type="GO" id="GO:0008360">
    <property type="term" value="P:regulation of cell shape"/>
    <property type="evidence" value="ECO:0007669"/>
    <property type="project" value="UniProtKB-UniRule"/>
</dbReference>
<keyword evidence="2 10" id="KW-1003">Cell membrane</keyword>
<dbReference type="Pfam" id="PF03023">
    <property type="entry name" value="MurJ"/>
    <property type="match status" value="1"/>
</dbReference>
<keyword evidence="10 11" id="KW-0813">Transport</keyword>
<feature type="transmembrane region" description="Helical" evidence="10">
    <location>
        <begin position="360"/>
        <end position="378"/>
    </location>
</feature>
<feature type="transmembrane region" description="Helical" evidence="10">
    <location>
        <begin position="161"/>
        <end position="180"/>
    </location>
</feature>
<comment type="caution">
    <text evidence="12">The sequence shown here is derived from an EMBL/GenBank/DDBJ whole genome shotgun (WGS) entry which is preliminary data.</text>
</comment>
<evidence type="ECO:0000313" key="13">
    <source>
        <dbReference type="Proteomes" id="UP000004956"/>
    </source>
</evidence>
<feature type="transmembrane region" description="Helical" evidence="10">
    <location>
        <begin position="390"/>
        <end position="408"/>
    </location>
</feature>
<dbReference type="STRING" id="762967.HMPREF9440_02322"/>
<dbReference type="InterPro" id="IPR051050">
    <property type="entry name" value="Lipid_II_flippase_MurJ/MviN"/>
</dbReference>
<dbReference type="RefSeq" id="WP_008543675.1">
    <property type="nucleotide sequence ID" value="NZ_JH605013.1"/>
</dbReference>
<keyword evidence="5 10" id="KW-0573">Peptidoglycan synthesis</keyword>
<gene>
    <name evidence="10" type="primary">murJ</name>
    <name evidence="12" type="ORF">HMPREF9440_02322</name>
</gene>
<proteinExistence type="inferred from homology"/>
<keyword evidence="10 11" id="KW-0961">Cell wall biogenesis/degradation</keyword>
<comment type="similarity">
    <text evidence="9 10 11">Belongs to the MurJ/MviN family.</text>
</comment>
<dbReference type="PATRIC" id="fig|762967.3.peg.1833"/>
<dbReference type="HOGENOM" id="CLU_006797_5_3_4"/>
<dbReference type="GO" id="GO:0005886">
    <property type="term" value="C:plasma membrane"/>
    <property type="evidence" value="ECO:0007669"/>
    <property type="project" value="UniProtKB-SubCell"/>
</dbReference>
<evidence type="ECO:0000256" key="4">
    <source>
        <dbReference type="ARBA" id="ARBA00022960"/>
    </source>
</evidence>
<accession>H3KHS6</accession>
<feature type="transmembrane region" description="Helical" evidence="10">
    <location>
        <begin position="414"/>
        <end position="432"/>
    </location>
</feature>